<comment type="subcellular location">
    <subcellularLocation>
        <location evidence="14">Endoplasmic reticulum membrane</location>
    </subcellularLocation>
    <subcellularLocation>
        <location evidence="14">Microsome membrane</location>
    </subcellularLocation>
</comment>
<dbReference type="Proteomes" id="UP001066276">
    <property type="component" value="Chromosome 10"/>
</dbReference>
<keyword evidence="3 12" id="KW-0349">Heme</keyword>
<dbReference type="PRINTS" id="PR00464">
    <property type="entry name" value="EP450II"/>
</dbReference>
<dbReference type="PANTHER" id="PTHR24302:SF15">
    <property type="entry name" value="FATTY-ACID PEROXYGENASE"/>
    <property type="match status" value="1"/>
</dbReference>
<dbReference type="InterPro" id="IPR008072">
    <property type="entry name" value="Cyt_P450_E_CYP3A"/>
</dbReference>
<dbReference type="InterPro" id="IPR050705">
    <property type="entry name" value="Cytochrome_P450_3A"/>
</dbReference>
<evidence type="ECO:0000256" key="8">
    <source>
        <dbReference type="ARBA" id="ARBA00023004"/>
    </source>
</evidence>
<dbReference type="PROSITE" id="PS00086">
    <property type="entry name" value="CYTOCHROME_P450"/>
    <property type="match status" value="1"/>
</dbReference>
<name>A0AAV7LY51_PLEWA</name>
<reference evidence="16" key="1">
    <citation type="journal article" date="2022" name="bioRxiv">
        <title>Sequencing and chromosome-scale assembly of the giantPleurodeles waltlgenome.</title>
        <authorList>
            <person name="Brown T."/>
            <person name="Elewa A."/>
            <person name="Iarovenko S."/>
            <person name="Subramanian E."/>
            <person name="Araus A.J."/>
            <person name="Petzold A."/>
            <person name="Susuki M."/>
            <person name="Suzuki K.-i.T."/>
            <person name="Hayashi T."/>
            <person name="Toyoda A."/>
            <person name="Oliveira C."/>
            <person name="Osipova E."/>
            <person name="Leigh N.D."/>
            <person name="Simon A."/>
            <person name="Yun M.H."/>
        </authorList>
    </citation>
    <scope>NUCLEOTIDE SEQUENCE</scope>
    <source>
        <strain evidence="16">20211129_DDA</strain>
        <tissue evidence="16">Liver</tissue>
    </source>
</reference>
<dbReference type="PRINTS" id="PR00385">
    <property type="entry name" value="P450"/>
</dbReference>
<feature type="transmembrane region" description="Helical" evidence="15">
    <location>
        <begin position="12"/>
        <end position="33"/>
    </location>
</feature>
<dbReference type="SUPFAM" id="SSF48264">
    <property type="entry name" value="Cytochrome P450"/>
    <property type="match status" value="1"/>
</dbReference>
<comment type="similarity">
    <text evidence="2 13">Belongs to the cytochrome P450 family.</text>
</comment>
<keyword evidence="7 13" id="KW-0560">Oxidoreductase</keyword>
<keyword evidence="6 14" id="KW-0492">Microsome</keyword>
<organism evidence="16 17">
    <name type="scientific">Pleurodeles waltl</name>
    <name type="common">Iberian ribbed newt</name>
    <dbReference type="NCBI Taxonomy" id="8319"/>
    <lineage>
        <taxon>Eukaryota</taxon>
        <taxon>Metazoa</taxon>
        <taxon>Chordata</taxon>
        <taxon>Craniata</taxon>
        <taxon>Vertebrata</taxon>
        <taxon>Euteleostomi</taxon>
        <taxon>Amphibia</taxon>
        <taxon>Batrachia</taxon>
        <taxon>Caudata</taxon>
        <taxon>Salamandroidea</taxon>
        <taxon>Salamandridae</taxon>
        <taxon>Pleurodelinae</taxon>
        <taxon>Pleurodeles</taxon>
    </lineage>
</organism>
<comment type="cofactor">
    <cofactor evidence="1 12 14">
        <name>heme</name>
        <dbReference type="ChEBI" id="CHEBI:30413"/>
    </cofactor>
</comment>
<evidence type="ECO:0000256" key="6">
    <source>
        <dbReference type="ARBA" id="ARBA00022848"/>
    </source>
</evidence>
<gene>
    <name evidence="16" type="ORF">NDU88_001611</name>
</gene>
<evidence type="ECO:0000256" key="7">
    <source>
        <dbReference type="ARBA" id="ARBA00023002"/>
    </source>
</evidence>
<dbReference type="InterPro" id="IPR036396">
    <property type="entry name" value="Cyt_P450_sf"/>
</dbReference>
<evidence type="ECO:0000256" key="11">
    <source>
        <dbReference type="ARBA" id="ARBA00043906"/>
    </source>
</evidence>
<dbReference type="InterPro" id="IPR002402">
    <property type="entry name" value="Cyt_P450_E_grp-II"/>
</dbReference>
<dbReference type="Pfam" id="PF00067">
    <property type="entry name" value="p450"/>
    <property type="match status" value="1"/>
</dbReference>
<keyword evidence="15" id="KW-1133">Transmembrane helix</keyword>
<proteinExistence type="inferred from homology"/>
<feature type="transmembrane region" description="Helical" evidence="15">
    <location>
        <begin position="213"/>
        <end position="233"/>
    </location>
</feature>
<keyword evidence="5 14" id="KW-0256">Endoplasmic reticulum</keyword>
<dbReference type="PANTHER" id="PTHR24302">
    <property type="entry name" value="CYTOCHROME P450 FAMILY 3"/>
    <property type="match status" value="1"/>
</dbReference>
<evidence type="ECO:0000256" key="15">
    <source>
        <dbReference type="SAM" id="Phobius"/>
    </source>
</evidence>
<dbReference type="InterPro" id="IPR017972">
    <property type="entry name" value="Cyt_P450_CS"/>
</dbReference>
<dbReference type="GO" id="GO:0008395">
    <property type="term" value="F:steroid hydroxylase activity"/>
    <property type="evidence" value="ECO:0007669"/>
    <property type="project" value="TreeGrafter"/>
</dbReference>
<evidence type="ECO:0000256" key="1">
    <source>
        <dbReference type="ARBA" id="ARBA00001971"/>
    </source>
</evidence>
<keyword evidence="8 12" id="KW-0408">Iron</keyword>
<comment type="catalytic activity">
    <reaction evidence="14">
        <text>an organic molecule + reduced [NADPH--hemoprotein reductase] + O2 = an alcohol + oxidized [NADPH--hemoprotein reductase] + H2O + H(+)</text>
        <dbReference type="Rhea" id="RHEA:17149"/>
        <dbReference type="Rhea" id="RHEA-COMP:11964"/>
        <dbReference type="Rhea" id="RHEA-COMP:11965"/>
        <dbReference type="ChEBI" id="CHEBI:15377"/>
        <dbReference type="ChEBI" id="CHEBI:15378"/>
        <dbReference type="ChEBI" id="CHEBI:15379"/>
        <dbReference type="ChEBI" id="CHEBI:30879"/>
        <dbReference type="ChEBI" id="CHEBI:57618"/>
        <dbReference type="ChEBI" id="CHEBI:58210"/>
        <dbReference type="ChEBI" id="CHEBI:142491"/>
        <dbReference type="EC" id="1.14.14.1"/>
    </reaction>
</comment>
<evidence type="ECO:0000256" key="10">
    <source>
        <dbReference type="ARBA" id="ARBA00023136"/>
    </source>
</evidence>
<dbReference type="InterPro" id="IPR001128">
    <property type="entry name" value="Cyt_P450"/>
</dbReference>
<sequence length="510" mass="58427">MDFLPNFSKETWTLLAVLLTVLYLYSIWPYGVFKKLGIPGPKPLPFIGTFLQYRKGLFEFDMECFQKYGKTWGIYDGRQPVLVVMDPAVVKTILVKECFTYFTNRRSLGANGPLDSAITIAQDEQWKRIRTVISPTFTSGKLKEMFPIISHYADILMKNARKKMESDEPVNMKDIFGAFSMDVIASTSFSVNIDSQNNPNDPLVTHIKKALKVGLFSPIILITVAFPFLIPVLRVLDISFFPKDIMQFFLNVTSSIKEKRKKNNHTERVDFMQLMVDSQITDDSPEADHSTHGYKALTDSEIMAQALVFLFAGYETTSTSLNLLSYNLATHPEIQRRLQEEIDKALPDKAPLTYEAVMQMEYLDMVISESLRLYPPGGRMERMCKKTIEINGITIPEGTLVMIPAYVMHRDPEYWPEPEIFNPERFSKENRETQEPYTFLPFGAGPRNCIGMRFALLIMKVALTILLQTFSFQTCEETPIPLEFDPKGVLRPIKPIVLKFVPRDGRQLHE</sequence>
<protein>
    <recommendedName>
        <fullName evidence="14">Cytochrome P450 3A</fullName>
        <ecNumber evidence="14">1.14.14.-</ecNumber>
    </recommendedName>
</protein>
<comment type="function">
    <text evidence="11">Cytochromes P450 are a group of heme-thiolate monooxygenases. They oxidize a variety of structurally unrelated compounds, including steroids, fatty acids, and xenobiotics.</text>
</comment>
<evidence type="ECO:0000256" key="14">
    <source>
        <dbReference type="RuleBase" id="RU368049"/>
    </source>
</evidence>
<dbReference type="GO" id="GO:0005506">
    <property type="term" value="F:iron ion binding"/>
    <property type="evidence" value="ECO:0007669"/>
    <property type="project" value="UniProtKB-UniRule"/>
</dbReference>
<evidence type="ECO:0000313" key="16">
    <source>
        <dbReference type="EMBL" id="KAJ1096471.1"/>
    </source>
</evidence>
<evidence type="ECO:0000256" key="5">
    <source>
        <dbReference type="ARBA" id="ARBA00022824"/>
    </source>
</evidence>
<dbReference type="AlphaFoldDB" id="A0AAV7LY51"/>
<dbReference type="Gene3D" id="1.10.630.10">
    <property type="entry name" value="Cytochrome P450"/>
    <property type="match status" value="1"/>
</dbReference>
<dbReference type="GO" id="GO:0005789">
    <property type="term" value="C:endoplasmic reticulum membrane"/>
    <property type="evidence" value="ECO:0007669"/>
    <property type="project" value="UniProtKB-SubCell"/>
</dbReference>
<comment type="function">
    <text evidence="14">Cytochromes P450 are a group of heme-thiolate monooxygenases. In liver microsomes, this enzyme is involved in an NADPH-dependent electron transport pathway. It oxidizes a variety of structurally unrelated compounds, including steroids, fatty acids, and xenobiotics.</text>
</comment>
<evidence type="ECO:0000256" key="12">
    <source>
        <dbReference type="PIRSR" id="PIRSR602402-1"/>
    </source>
</evidence>
<keyword evidence="4 12" id="KW-0479">Metal-binding</keyword>
<dbReference type="EMBL" id="JANPWB010000014">
    <property type="protein sequence ID" value="KAJ1096471.1"/>
    <property type="molecule type" value="Genomic_DNA"/>
</dbReference>
<dbReference type="GO" id="GO:0020037">
    <property type="term" value="F:heme binding"/>
    <property type="evidence" value="ECO:0007669"/>
    <property type="project" value="UniProtKB-UniRule"/>
</dbReference>
<accession>A0AAV7LY51</accession>
<dbReference type="GO" id="GO:0016712">
    <property type="term" value="F:oxidoreductase activity, acting on paired donors, with incorporation or reduction of molecular oxygen, reduced flavin or flavoprotein as one donor, and incorporation of one atom of oxygen"/>
    <property type="evidence" value="ECO:0007669"/>
    <property type="project" value="UniProtKB-EC"/>
</dbReference>
<evidence type="ECO:0000256" key="4">
    <source>
        <dbReference type="ARBA" id="ARBA00022723"/>
    </source>
</evidence>
<keyword evidence="15" id="KW-0812">Transmembrane</keyword>
<keyword evidence="17" id="KW-1185">Reference proteome</keyword>
<evidence type="ECO:0000256" key="9">
    <source>
        <dbReference type="ARBA" id="ARBA00023033"/>
    </source>
</evidence>
<evidence type="ECO:0000313" key="17">
    <source>
        <dbReference type="Proteomes" id="UP001066276"/>
    </source>
</evidence>
<evidence type="ECO:0000256" key="13">
    <source>
        <dbReference type="RuleBase" id="RU000461"/>
    </source>
</evidence>
<evidence type="ECO:0000256" key="2">
    <source>
        <dbReference type="ARBA" id="ARBA00010617"/>
    </source>
</evidence>
<comment type="caution">
    <text evidence="16">The sequence shown here is derived from an EMBL/GenBank/DDBJ whole genome shotgun (WGS) entry which is preliminary data.</text>
</comment>
<dbReference type="PRINTS" id="PR01689">
    <property type="entry name" value="EP450IICYP3A"/>
</dbReference>
<feature type="binding site" description="axial binding residue" evidence="12">
    <location>
        <position position="449"/>
    </location>
    <ligand>
        <name>heme</name>
        <dbReference type="ChEBI" id="CHEBI:30413"/>
    </ligand>
    <ligandPart>
        <name>Fe</name>
        <dbReference type="ChEBI" id="CHEBI:18248"/>
    </ligandPart>
</feature>
<evidence type="ECO:0000256" key="3">
    <source>
        <dbReference type="ARBA" id="ARBA00022617"/>
    </source>
</evidence>
<keyword evidence="10 15" id="KW-0472">Membrane</keyword>
<keyword evidence="9 13" id="KW-0503">Monooxygenase</keyword>
<dbReference type="FunFam" id="1.10.630.10:FF:000003">
    <property type="entry name" value="cytochrome P450 3A12-like isoform X2"/>
    <property type="match status" value="1"/>
</dbReference>
<dbReference type="EC" id="1.14.14.-" evidence="14"/>